<dbReference type="PANTHER" id="PTHR35828">
    <property type="entry name" value="OS08G0203800 PROTEIN-RELATED"/>
    <property type="match status" value="1"/>
</dbReference>
<dbReference type="Proteomes" id="UP001054889">
    <property type="component" value="Unassembled WGS sequence"/>
</dbReference>
<dbReference type="Pfam" id="PF24523">
    <property type="entry name" value="DUF7595"/>
    <property type="match status" value="1"/>
</dbReference>
<feature type="compositionally biased region" description="Low complexity" evidence="1">
    <location>
        <begin position="52"/>
        <end position="61"/>
    </location>
</feature>
<dbReference type="EMBL" id="BQKI01000001">
    <property type="protein sequence ID" value="GJM85996.1"/>
    <property type="molecule type" value="Genomic_DNA"/>
</dbReference>
<evidence type="ECO:0000259" key="2">
    <source>
        <dbReference type="Pfam" id="PF24523"/>
    </source>
</evidence>
<evidence type="ECO:0000313" key="5">
    <source>
        <dbReference type="Proteomes" id="UP001054889"/>
    </source>
</evidence>
<proteinExistence type="predicted"/>
<dbReference type="AlphaFoldDB" id="A0AAV5BI76"/>
<reference evidence="3" key="2">
    <citation type="submission" date="2021-12" db="EMBL/GenBank/DDBJ databases">
        <title>Resequencing data analysis of finger millet.</title>
        <authorList>
            <person name="Hatakeyama M."/>
            <person name="Aluri S."/>
            <person name="Balachadran M.T."/>
            <person name="Sivarajan S.R."/>
            <person name="Poveda L."/>
            <person name="Shimizu-Inatsugi R."/>
            <person name="Schlapbach R."/>
            <person name="Sreeman S.M."/>
            <person name="Shimizu K.K."/>
        </authorList>
    </citation>
    <scope>NUCLEOTIDE SEQUENCE</scope>
</reference>
<name>A0AAV5BI76_ELECO</name>
<protein>
    <recommendedName>
        <fullName evidence="2">DUF7595 domain-containing protein</fullName>
    </recommendedName>
</protein>
<dbReference type="SUPFAM" id="SSF81383">
    <property type="entry name" value="F-box domain"/>
    <property type="match status" value="1"/>
</dbReference>
<comment type="caution">
    <text evidence="3">The sequence shown here is derived from an EMBL/GenBank/DDBJ whole genome shotgun (WGS) entry which is preliminary data.</text>
</comment>
<feature type="region of interest" description="Disordered" evidence="1">
    <location>
        <begin position="1"/>
        <end position="66"/>
    </location>
</feature>
<reference evidence="3" key="1">
    <citation type="journal article" date="2018" name="DNA Res.">
        <title>Multiple hybrid de novo genome assembly of finger millet, an orphan allotetraploid crop.</title>
        <authorList>
            <person name="Hatakeyama M."/>
            <person name="Aluri S."/>
            <person name="Balachadran M.T."/>
            <person name="Sivarajan S.R."/>
            <person name="Patrignani A."/>
            <person name="Gruter S."/>
            <person name="Poveda L."/>
            <person name="Shimizu-Inatsugi R."/>
            <person name="Baeten J."/>
            <person name="Francoijs K.J."/>
            <person name="Nataraja K.N."/>
            <person name="Reddy Y.A.N."/>
            <person name="Phadnis S."/>
            <person name="Ravikumar R.L."/>
            <person name="Schlapbach R."/>
            <person name="Sreeman S.M."/>
            <person name="Shimizu K.K."/>
        </authorList>
    </citation>
    <scope>NUCLEOTIDE SEQUENCE</scope>
</reference>
<dbReference type="InterPro" id="IPR056016">
    <property type="entry name" value="DUF7595"/>
</dbReference>
<dbReference type="PANTHER" id="PTHR35828:SF28">
    <property type="entry name" value="F-BOX DOMAIN CONTAINING PROTEIN"/>
    <property type="match status" value="1"/>
</dbReference>
<evidence type="ECO:0000313" key="4">
    <source>
        <dbReference type="EMBL" id="GJM85996.1"/>
    </source>
</evidence>
<feature type="domain" description="DUF7595" evidence="2">
    <location>
        <begin position="269"/>
        <end position="402"/>
    </location>
</feature>
<feature type="compositionally biased region" description="Polar residues" evidence="1">
    <location>
        <begin position="35"/>
        <end position="51"/>
    </location>
</feature>
<organism evidence="3 5">
    <name type="scientific">Eleusine coracana subsp. coracana</name>
    <dbReference type="NCBI Taxonomy" id="191504"/>
    <lineage>
        <taxon>Eukaryota</taxon>
        <taxon>Viridiplantae</taxon>
        <taxon>Streptophyta</taxon>
        <taxon>Embryophyta</taxon>
        <taxon>Tracheophyta</taxon>
        <taxon>Spermatophyta</taxon>
        <taxon>Magnoliopsida</taxon>
        <taxon>Liliopsida</taxon>
        <taxon>Poales</taxon>
        <taxon>Poaceae</taxon>
        <taxon>PACMAD clade</taxon>
        <taxon>Chloridoideae</taxon>
        <taxon>Cynodonteae</taxon>
        <taxon>Eleusininae</taxon>
        <taxon>Eleusine</taxon>
    </lineage>
</organism>
<dbReference type="InterPro" id="IPR036047">
    <property type="entry name" value="F-box-like_dom_sf"/>
</dbReference>
<accession>A0AAV5BI76</accession>
<feature type="compositionally biased region" description="Basic and acidic residues" evidence="1">
    <location>
        <begin position="1"/>
        <end position="23"/>
    </location>
</feature>
<evidence type="ECO:0000256" key="1">
    <source>
        <dbReference type="SAM" id="MobiDB-lite"/>
    </source>
</evidence>
<keyword evidence="5" id="KW-1185">Reference proteome</keyword>
<evidence type="ECO:0000313" key="3">
    <source>
        <dbReference type="EMBL" id="GJM85368.1"/>
    </source>
</evidence>
<dbReference type="EMBL" id="BQKI01000001">
    <property type="protein sequence ID" value="GJM85368.1"/>
    <property type="molecule type" value="Genomic_DNA"/>
</dbReference>
<gene>
    <name evidence="3" type="primary">ga01126</name>
    <name evidence="4" type="synonym">ga01813</name>
    <name evidence="3" type="ORF">PR202_ga01126</name>
    <name evidence="4" type="ORF">PR202_ga01813</name>
</gene>
<sequence>MRQQRRDRAEYRGPVDEHMDRVQRPSSSSSSSSSGTFQAENALSSATSTTKVSLAPSSSSADRARRRSLVRRGYAERVHQSTWISEAIFSRVDLITLLRCAAASKPLRRLITDPVFHDHLRRNADSRFVPSLLVGIFFPHSRDEARRFLRLPPSGAIATDTLPRFVSCRRLLPSLLDVTPLVHVLAGGVTRRPRRAAPIIVFLPTATLYGYSHVVVLSGDGHDSFHFELLVLDGEARTQTFSSATGAWGPVTEHLAKASRCLRRRRREVPGELLLVRSVDGRLGLLVAEALAMAVWTLSEDSRSWARRVVVDRARMLRPLTLRYNPLACLNFELEWFGETSGTVVLQLQGAGILLLQLQTGEVNQLRNQDEHNLLYYNDPQPLGCCPYEMNMVSVLSAMRKF</sequence>